<protein>
    <submittedName>
        <fullName evidence="1">Uncharacterized protein</fullName>
    </submittedName>
</protein>
<gene>
    <name evidence="1" type="ORF">L873DRAFT_502829</name>
</gene>
<evidence type="ECO:0000313" key="2">
    <source>
        <dbReference type="Proteomes" id="UP000276215"/>
    </source>
</evidence>
<reference evidence="1 2" key="1">
    <citation type="journal article" date="2018" name="Nat. Ecol. Evol.">
        <title>Pezizomycetes genomes reveal the molecular basis of ectomycorrhizal truffle lifestyle.</title>
        <authorList>
            <person name="Murat C."/>
            <person name="Payen T."/>
            <person name="Noel B."/>
            <person name="Kuo A."/>
            <person name="Morin E."/>
            <person name="Chen J."/>
            <person name="Kohler A."/>
            <person name="Krizsan K."/>
            <person name="Balestrini R."/>
            <person name="Da Silva C."/>
            <person name="Montanini B."/>
            <person name="Hainaut M."/>
            <person name="Levati E."/>
            <person name="Barry K.W."/>
            <person name="Belfiori B."/>
            <person name="Cichocki N."/>
            <person name="Clum A."/>
            <person name="Dockter R.B."/>
            <person name="Fauchery L."/>
            <person name="Guy J."/>
            <person name="Iotti M."/>
            <person name="Le Tacon F."/>
            <person name="Lindquist E.A."/>
            <person name="Lipzen A."/>
            <person name="Malagnac F."/>
            <person name="Mello A."/>
            <person name="Molinier V."/>
            <person name="Miyauchi S."/>
            <person name="Poulain J."/>
            <person name="Riccioni C."/>
            <person name="Rubini A."/>
            <person name="Sitrit Y."/>
            <person name="Splivallo R."/>
            <person name="Traeger S."/>
            <person name="Wang M."/>
            <person name="Zifcakova L."/>
            <person name="Wipf D."/>
            <person name="Zambonelli A."/>
            <person name="Paolocci F."/>
            <person name="Nowrousian M."/>
            <person name="Ottonello S."/>
            <person name="Baldrian P."/>
            <person name="Spatafora J.W."/>
            <person name="Henrissat B."/>
            <person name="Nagy L.G."/>
            <person name="Aury J.M."/>
            <person name="Wincker P."/>
            <person name="Grigoriev I.V."/>
            <person name="Bonfante P."/>
            <person name="Martin F.M."/>
        </authorList>
    </citation>
    <scope>NUCLEOTIDE SEQUENCE [LARGE SCALE GENOMIC DNA]</scope>
    <source>
        <strain evidence="1 2">120613-1</strain>
    </source>
</reference>
<sequence length="154" mass="17156">MVGDKGFGILWTDGCCGCFIVNGLFGVCRQVDDNTKNCIKIFFAVRACYMKGELFFQILGGITDNLSTNVQCGLGDPCPSGRPLSVKKTGRKIGNKDLSRQNKDLHRLFCTWRRAELSGNTTVWSKLAAIKRYLCKIRLENLRTVVSEKGIQAK</sequence>
<evidence type="ECO:0000313" key="1">
    <source>
        <dbReference type="EMBL" id="RPA90097.1"/>
    </source>
</evidence>
<dbReference type="Proteomes" id="UP000276215">
    <property type="component" value="Unassembled WGS sequence"/>
</dbReference>
<name>A0A3N4IYP0_9PEZI</name>
<accession>A0A3N4IYP0</accession>
<proteinExistence type="predicted"/>
<organism evidence="1 2">
    <name type="scientific">Choiromyces venosus 120613-1</name>
    <dbReference type="NCBI Taxonomy" id="1336337"/>
    <lineage>
        <taxon>Eukaryota</taxon>
        <taxon>Fungi</taxon>
        <taxon>Dikarya</taxon>
        <taxon>Ascomycota</taxon>
        <taxon>Pezizomycotina</taxon>
        <taxon>Pezizomycetes</taxon>
        <taxon>Pezizales</taxon>
        <taxon>Tuberaceae</taxon>
        <taxon>Choiromyces</taxon>
    </lineage>
</organism>
<dbReference type="AlphaFoldDB" id="A0A3N4IYP0"/>
<keyword evidence="2" id="KW-1185">Reference proteome</keyword>
<dbReference type="EMBL" id="ML120541">
    <property type="protein sequence ID" value="RPA90097.1"/>
    <property type="molecule type" value="Genomic_DNA"/>
</dbReference>